<evidence type="ECO:0000313" key="5">
    <source>
        <dbReference type="Proteomes" id="UP000586947"/>
    </source>
</evidence>
<keyword evidence="3" id="KW-0804">Transcription</keyword>
<dbReference type="InterPro" id="IPR005650">
    <property type="entry name" value="BlaI_family"/>
</dbReference>
<evidence type="ECO:0000256" key="1">
    <source>
        <dbReference type="ARBA" id="ARBA00023015"/>
    </source>
</evidence>
<comment type="caution">
    <text evidence="4">The sequence shown here is derived from an EMBL/GenBank/DDBJ whole genome shotgun (WGS) entry which is preliminary data.</text>
</comment>
<keyword evidence="1" id="KW-0805">Transcription regulation</keyword>
<gene>
    <name evidence="4" type="ORF">HNR20_000722</name>
</gene>
<dbReference type="SUPFAM" id="SSF46785">
    <property type="entry name" value="Winged helix' DNA-binding domain"/>
    <property type="match status" value="1"/>
</dbReference>
<dbReference type="EMBL" id="JACHDP010000001">
    <property type="protein sequence ID" value="MBB5476217.1"/>
    <property type="molecule type" value="Genomic_DNA"/>
</dbReference>
<accession>A0A840VHI6</accession>
<dbReference type="GO" id="GO:0045892">
    <property type="term" value="P:negative regulation of DNA-templated transcription"/>
    <property type="evidence" value="ECO:0007669"/>
    <property type="project" value="InterPro"/>
</dbReference>
<sequence length="77" mass="8794">MTTLGRLHEKDAVTRARDGPAFRYVAVVNPSALVAWRMRRLLDTDADHASVLRRFVSSLTKQDEETLRRLLSDPDQT</sequence>
<evidence type="ECO:0000256" key="3">
    <source>
        <dbReference type="ARBA" id="ARBA00023163"/>
    </source>
</evidence>
<evidence type="ECO:0000313" key="4">
    <source>
        <dbReference type="EMBL" id="MBB5476217.1"/>
    </source>
</evidence>
<dbReference type="InterPro" id="IPR036390">
    <property type="entry name" value="WH_DNA-bd_sf"/>
</dbReference>
<keyword evidence="2" id="KW-0238">DNA-binding</keyword>
<dbReference type="GO" id="GO:0003677">
    <property type="term" value="F:DNA binding"/>
    <property type="evidence" value="ECO:0007669"/>
    <property type="project" value="UniProtKB-KW"/>
</dbReference>
<name>A0A840VHI6_9ACTN</name>
<organism evidence="4 5">
    <name type="scientific">Micromonospora parathelypteridis</name>
    <dbReference type="NCBI Taxonomy" id="1839617"/>
    <lineage>
        <taxon>Bacteria</taxon>
        <taxon>Bacillati</taxon>
        <taxon>Actinomycetota</taxon>
        <taxon>Actinomycetes</taxon>
        <taxon>Micromonosporales</taxon>
        <taxon>Micromonosporaceae</taxon>
        <taxon>Micromonospora</taxon>
    </lineage>
</organism>
<dbReference type="AlphaFoldDB" id="A0A840VHI6"/>
<proteinExistence type="predicted"/>
<dbReference type="Pfam" id="PF03965">
    <property type="entry name" value="Penicillinase_R"/>
    <property type="match status" value="1"/>
</dbReference>
<reference evidence="4 5" key="1">
    <citation type="submission" date="2020-08" db="EMBL/GenBank/DDBJ databases">
        <title>Sequencing the genomes of 1000 actinobacteria strains.</title>
        <authorList>
            <person name="Klenk H.-P."/>
        </authorList>
    </citation>
    <scope>NUCLEOTIDE SEQUENCE [LARGE SCALE GENOMIC DNA]</scope>
    <source>
        <strain evidence="4 5">DSM 103125</strain>
    </source>
</reference>
<protein>
    <submittedName>
        <fullName evidence="4">Putative transcriptional regulator</fullName>
    </submittedName>
</protein>
<evidence type="ECO:0000256" key="2">
    <source>
        <dbReference type="ARBA" id="ARBA00023125"/>
    </source>
</evidence>
<keyword evidence="5" id="KW-1185">Reference proteome</keyword>
<dbReference type="Proteomes" id="UP000586947">
    <property type="component" value="Unassembled WGS sequence"/>
</dbReference>